<keyword evidence="1" id="KW-1133">Transmembrane helix</keyword>
<name>A0AAW7JNK3_9ACTN</name>
<keyword evidence="1" id="KW-0812">Transmembrane</keyword>
<dbReference type="AlphaFoldDB" id="A0AAW7JNK3"/>
<protein>
    <recommendedName>
        <fullName evidence="4">NHLP bacteriocin system secretion protein</fullName>
    </recommendedName>
</protein>
<reference evidence="2" key="1">
    <citation type="submission" date="2023-06" db="EMBL/GenBank/DDBJ databases">
        <authorList>
            <person name="Zeman M."/>
            <person name="Kubasova T."/>
            <person name="Jahodarova E."/>
            <person name="Nykrynova M."/>
            <person name="Rychlik I."/>
        </authorList>
    </citation>
    <scope>NUCLEOTIDE SEQUENCE</scope>
    <source>
        <strain evidence="2">15_COKtk</strain>
    </source>
</reference>
<proteinExistence type="predicted"/>
<evidence type="ECO:0000313" key="2">
    <source>
        <dbReference type="EMBL" id="MDN0068545.1"/>
    </source>
</evidence>
<feature type="transmembrane region" description="Helical" evidence="1">
    <location>
        <begin position="29"/>
        <end position="50"/>
    </location>
</feature>
<keyword evidence="1" id="KW-0472">Membrane</keyword>
<accession>A0AAW7JNK3</accession>
<dbReference type="RefSeq" id="WP_289826633.1">
    <property type="nucleotide sequence ID" value="NZ_JAUEIR010000002.1"/>
</dbReference>
<evidence type="ECO:0000256" key="1">
    <source>
        <dbReference type="SAM" id="Phobius"/>
    </source>
</evidence>
<comment type="caution">
    <text evidence="2">The sequence shown here is derived from an EMBL/GenBank/DDBJ whole genome shotgun (WGS) entry which is preliminary data.</text>
</comment>
<evidence type="ECO:0008006" key="4">
    <source>
        <dbReference type="Google" id="ProtNLM"/>
    </source>
</evidence>
<dbReference type="Proteomes" id="UP001168505">
    <property type="component" value="Unassembled WGS sequence"/>
</dbReference>
<organism evidence="2 3">
    <name type="scientific">Collinsella ihumii</name>
    <dbReference type="NCBI Taxonomy" id="1720204"/>
    <lineage>
        <taxon>Bacteria</taxon>
        <taxon>Bacillati</taxon>
        <taxon>Actinomycetota</taxon>
        <taxon>Coriobacteriia</taxon>
        <taxon>Coriobacteriales</taxon>
        <taxon>Coriobacteriaceae</taxon>
        <taxon>Collinsella</taxon>
    </lineage>
</organism>
<sequence>MASLFRDKSLAHMRSPEHLDDYIQVSNPGAWMIVLAVILVLAAGVVWGAFGRLEDTQDAVIVVGRNGATCYMDSEKASDLSRGDTVRVGDVSGTIGSVGGTPVLASMVTVPDATAPESGWYDVGTAFIELPVGTYDCTVVVKSYSPFELLSGA</sequence>
<evidence type="ECO:0000313" key="3">
    <source>
        <dbReference type="Proteomes" id="UP001168505"/>
    </source>
</evidence>
<reference evidence="2" key="2">
    <citation type="submission" date="2023-08" db="EMBL/GenBank/DDBJ databases">
        <title>Identification and characterization of horizontal gene transfer across gut microbiota members of farm animals based on homology search.</title>
        <authorList>
            <person name="Schwarzerova J."/>
            <person name="Nykrynova M."/>
            <person name="Jureckova K."/>
            <person name="Cejkova D."/>
            <person name="Rychlik I."/>
        </authorList>
    </citation>
    <scope>NUCLEOTIDE SEQUENCE</scope>
    <source>
        <strain evidence="2">15_COKtk</strain>
    </source>
</reference>
<gene>
    <name evidence="2" type="ORF">QVN40_02365</name>
</gene>
<dbReference type="EMBL" id="JAUEIR010000002">
    <property type="protein sequence ID" value="MDN0068545.1"/>
    <property type="molecule type" value="Genomic_DNA"/>
</dbReference>